<reference evidence="2" key="1">
    <citation type="submission" date="2014-09" db="EMBL/GenBank/DDBJ databases">
        <authorList>
            <person name="Wibberg D."/>
        </authorList>
    </citation>
    <scope>NUCLEOTIDE SEQUENCE [LARGE SCALE GENOMIC DNA]</scope>
    <source>
        <strain evidence="2">Mb9</strain>
    </source>
</reference>
<dbReference type="AlphaFoldDB" id="A0A0S4FR28"/>
<keyword evidence="1" id="KW-1133">Transmembrane helix</keyword>
<keyword evidence="1" id="KW-0812">Transmembrane</keyword>
<name>A0A0S4FR28_METFO</name>
<organism evidence="2 3">
    <name type="scientific">Methanobacterium formicicum</name>
    <dbReference type="NCBI Taxonomy" id="2162"/>
    <lineage>
        <taxon>Archaea</taxon>
        <taxon>Methanobacteriati</taxon>
        <taxon>Methanobacteriota</taxon>
        <taxon>Methanomada group</taxon>
        <taxon>Methanobacteria</taxon>
        <taxon>Methanobacteriales</taxon>
        <taxon>Methanobacteriaceae</taxon>
        <taxon>Methanobacterium</taxon>
    </lineage>
</organism>
<proteinExistence type="predicted"/>
<dbReference type="EMBL" id="LN734822">
    <property type="protein sequence ID" value="CEL25534.1"/>
    <property type="molecule type" value="Genomic_DNA"/>
</dbReference>
<dbReference type="RefSeq" id="WP_060538014.1">
    <property type="nucleotide sequence ID" value="NZ_LN734822.1"/>
</dbReference>
<feature type="transmembrane region" description="Helical" evidence="1">
    <location>
        <begin position="176"/>
        <end position="200"/>
    </location>
</feature>
<dbReference type="PATRIC" id="fig|2162.10.peg.1981"/>
<gene>
    <name evidence="2" type="ORF">MB9_1907</name>
</gene>
<dbReference type="Proteomes" id="UP000062768">
    <property type="component" value="Chromosome I"/>
</dbReference>
<accession>A0A0S4FR28</accession>
<evidence type="ECO:0000313" key="3">
    <source>
        <dbReference type="Proteomes" id="UP000062768"/>
    </source>
</evidence>
<dbReference type="GeneID" id="26740140"/>
<keyword evidence="1" id="KW-0472">Membrane</keyword>
<feature type="transmembrane region" description="Helical" evidence="1">
    <location>
        <begin position="64"/>
        <end position="83"/>
    </location>
</feature>
<evidence type="ECO:0000313" key="2">
    <source>
        <dbReference type="EMBL" id="CEL25534.1"/>
    </source>
</evidence>
<protein>
    <submittedName>
        <fullName evidence="2">Membrane protein</fullName>
    </submittedName>
</protein>
<feature type="transmembrane region" description="Helical" evidence="1">
    <location>
        <begin position="95"/>
        <end position="119"/>
    </location>
</feature>
<keyword evidence="3" id="KW-1185">Reference proteome</keyword>
<evidence type="ECO:0000256" key="1">
    <source>
        <dbReference type="SAM" id="Phobius"/>
    </source>
</evidence>
<sequence>MTDKNNSTERTGENLKSLPFFSNTLDETDKNVLEIEKSAEILYNEIKRQDKLVMSSFDSLNNKANGIIVSCGTLITLITLAIIQLLNSKVMDTFFLMHTLVFFLFLPYVFLIISIVLSIKSYYIKDLKTFNAEKLLEEYYRNHKVKIMDILSSNLASYIEKNKEESKKQKKFVNHAMNCFLAGILSFAIIIFIILSVALLA</sequence>